<feature type="compositionally biased region" description="Basic residues" evidence="1">
    <location>
        <begin position="122"/>
        <end position="133"/>
    </location>
</feature>
<sequence>MENGPHQDVRHKVPLKSYLTLRGLLGKKRENYPWLSAQSVSQPWMTIGNGCWHVPQPPLITHSTPANRFSVQHKVEFPPHQQLPAAPYTSTPHAPSQQASRTKVCTDFPANSAPRPAGNKNSKPKWRPRKRKNANGGTAVESSPNTLIVGSSMIQNIKVEKGKTFCHPEAQVRNIHSRLPDLLNKHPLASFLVIHVGSDDIKSQQSEIFKKDFLELMGTALGSGIQCVVSGPIPSPFFSNVDFSRLRQLHVWLRRYCFYNAIPFVDNFSAFFNTSDVFTRSGQNLNQKGNIILASNVELTLKSWAF</sequence>
<organism evidence="2 3">
    <name type="scientific">Gouania willdenowi</name>
    <name type="common">Blunt-snouted clingfish</name>
    <name type="synonym">Lepadogaster willdenowi</name>
    <dbReference type="NCBI Taxonomy" id="441366"/>
    <lineage>
        <taxon>Eukaryota</taxon>
        <taxon>Metazoa</taxon>
        <taxon>Chordata</taxon>
        <taxon>Craniata</taxon>
        <taxon>Vertebrata</taxon>
        <taxon>Euteleostomi</taxon>
        <taxon>Actinopterygii</taxon>
        <taxon>Neopterygii</taxon>
        <taxon>Teleostei</taxon>
        <taxon>Neoteleostei</taxon>
        <taxon>Acanthomorphata</taxon>
        <taxon>Ovalentaria</taxon>
        <taxon>Blenniimorphae</taxon>
        <taxon>Blenniiformes</taxon>
        <taxon>Gobiesocoidei</taxon>
        <taxon>Gobiesocidae</taxon>
        <taxon>Gobiesocinae</taxon>
        <taxon>Gouania</taxon>
    </lineage>
</organism>
<feature type="region of interest" description="Disordered" evidence="1">
    <location>
        <begin position="81"/>
        <end position="144"/>
    </location>
</feature>
<feature type="compositionally biased region" description="Polar residues" evidence="1">
    <location>
        <begin position="88"/>
        <end position="103"/>
    </location>
</feature>
<evidence type="ECO:0000313" key="2">
    <source>
        <dbReference type="Ensembl" id="ENSGWIP00000041788.1"/>
    </source>
</evidence>
<dbReference type="SUPFAM" id="SSF52266">
    <property type="entry name" value="SGNH hydrolase"/>
    <property type="match status" value="1"/>
</dbReference>
<dbReference type="AlphaFoldDB" id="A0A8C5HAI0"/>
<reference evidence="2" key="3">
    <citation type="submission" date="2025-09" db="UniProtKB">
        <authorList>
            <consortium name="Ensembl"/>
        </authorList>
    </citation>
    <scope>IDENTIFICATION</scope>
</reference>
<name>A0A8C5HAI0_GOUWI</name>
<dbReference type="Proteomes" id="UP000694680">
    <property type="component" value="Chromosome 6"/>
</dbReference>
<reference evidence="2" key="2">
    <citation type="submission" date="2025-08" db="UniProtKB">
        <authorList>
            <consortium name="Ensembl"/>
        </authorList>
    </citation>
    <scope>IDENTIFICATION</scope>
</reference>
<evidence type="ECO:0000256" key="1">
    <source>
        <dbReference type="SAM" id="MobiDB-lite"/>
    </source>
</evidence>
<dbReference type="Ensembl" id="ENSGWIT00000045371.1">
    <property type="protein sequence ID" value="ENSGWIP00000041788.1"/>
    <property type="gene ID" value="ENSGWIG00000021023.1"/>
</dbReference>
<protein>
    <recommendedName>
        <fullName evidence="4">OSK domain-containing protein</fullName>
    </recommendedName>
</protein>
<evidence type="ECO:0008006" key="4">
    <source>
        <dbReference type="Google" id="ProtNLM"/>
    </source>
</evidence>
<dbReference type="Gene3D" id="3.40.50.12690">
    <property type="match status" value="1"/>
</dbReference>
<evidence type="ECO:0000313" key="3">
    <source>
        <dbReference type="Proteomes" id="UP000694680"/>
    </source>
</evidence>
<reference evidence="2" key="1">
    <citation type="submission" date="2020-06" db="EMBL/GenBank/DDBJ databases">
        <authorList>
            <consortium name="Wellcome Sanger Institute Data Sharing"/>
        </authorList>
    </citation>
    <scope>NUCLEOTIDE SEQUENCE [LARGE SCALE GENOMIC DNA]</scope>
</reference>
<keyword evidence="3" id="KW-1185">Reference proteome</keyword>
<dbReference type="Gene3D" id="3.40.50.12700">
    <property type="match status" value="1"/>
</dbReference>
<proteinExistence type="predicted"/>
<accession>A0A8C5HAI0</accession>